<feature type="domain" description="DUF5648" evidence="3">
    <location>
        <begin position="68"/>
        <end position="212"/>
    </location>
</feature>
<accession>A0A9D2H5H0</accession>
<reference evidence="4" key="2">
    <citation type="submission" date="2021-04" db="EMBL/GenBank/DDBJ databases">
        <authorList>
            <person name="Gilroy R."/>
        </authorList>
    </citation>
    <scope>NUCLEOTIDE SEQUENCE</scope>
    <source>
        <strain evidence="4">ChiHjej8B7-3636</strain>
    </source>
</reference>
<dbReference type="InterPro" id="IPR052179">
    <property type="entry name" value="DD-CPase-like"/>
</dbReference>
<dbReference type="InterPro" id="IPR003709">
    <property type="entry name" value="VanY-like_core_dom"/>
</dbReference>
<keyword evidence="1" id="KW-0812">Transmembrane</keyword>
<keyword evidence="1" id="KW-1133">Transmembrane helix</keyword>
<dbReference type="InterPro" id="IPR009045">
    <property type="entry name" value="Zn_M74/Hedgehog-like"/>
</dbReference>
<comment type="caution">
    <text evidence="4">The sequence shown here is derived from an EMBL/GenBank/DDBJ whole genome shotgun (WGS) entry which is preliminary data.</text>
</comment>
<dbReference type="CDD" id="cd14852">
    <property type="entry name" value="LD-carboxypeptidase"/>
    <property type="match status" value="1"/>
</dbReference>
<dbReference type="PANTHER" id="PTHR34385:SF1">
    <property type="entry name" value="PEPTIDOGLYCAN L-ALANYL-D-GLUTAMATE ENDOPEPTIDASE CWLK"/>
    <property type="match status" value="1"/>
</dbReference>
<feature type="transmembrane region" description="Helical" evidence="1">
    <location>
        <begin position="24"/>
        <end position="45"/>
    </location>
</feature>
<dbReference type="EMBL" id="DXAM01000059">
    <property type="protein sequence ID" value="HJA04076.1"/>
    <property type="molecule type" value="Genomic_DNA"/>
</dbReference>
<organism evidence="4 5">
    <name type="scientific">Candidatus Microbacterium stercoravium</name>
    <dbReference type="NCBI Taxonomy" id="2838697"/>
    <lineage>
        <taxon>Bacteria</taxon>
        <taxon>Bacillati</taxon>
        <taxon>Actinomycetota</taxon>
        <taxon>Actinomycetes</taxon>
        <taxon>Micrococcales</taxon>
        <taxon>Microbacteriaceae</taxon>
        <taxon>Microbacterium</taxon>
    </lineage>
</organism>
<dbReference type="AlphaFoldDB" id="A0A9D2H5H0"/>
<evidence type="ECO:0000256" key="1">
    <source>
        <dbReference type="SAM" id="Phobius"/>
    </source>
</evidence>
<evidence type="ECO:0000259" key="2">
    <source>
        <dbReference type="Pfam" id="PF02557"/>
    </source>
</evidence>
<dbReference type="Pfam" id="PF02557">
    <property type="entry name" value="VanY"/>
    <property type="match status" value="1"/>
</dbReference>
<dbReference type="Gene3D" id="3.30.1380.10">
    <property type="match status" value="1"/>
</dbReference>
<keyword evidence="4" id="KW-0645">Protease</keyword>
<dbReference type="Proteomes" id="UP000824220">
    <property type="component" value="Unassembled WGS sequence"/>
</dbReference>
<evidence type="ECO:0000313" key="4">
    <source>
        <dbReference type="EMBL" id="HJA04076.1"/>
    </source>
</evidence>
<gene>
    <name evidence="4" type="ORF">H9800_04375</name>
</gene>
<keyword evidence="1" id="KW-0472">Membrane</keyword>
<dbReference type="Pfam" id="PF18885">
    <property type="entry name" value="DUF5648"/>
    <property type="match status" value="1"/>
</dbReference>
<dbReference type="InterPro" id="IPR043708">
    <property type="entry name" value="DUF5648"/>
</dbReference>
<proteinExistence type="predicted"/>
<protein>
    <submittedName>
        <fullName evidence="4">D-alanyl-D-alanine carboxypeptidase family protein</fullName>
    </submittedName>
</protein>
<keyword evidence="4" id="KW-0378">Hydrolase</keyword>
<name>A0A9D2H5H0_9MICO</name>
<reference evidence="4" key="1">
    <citation type="journal article" date="2021" name="PeerJ">
        <title>Extensive microbial diversity within the chicken gut microbiome revealed by metagenomics and culture.</title>
        <authorList>
            <person name="Gilroy R."/>
            <person name="Ravi A."/>
            <person name="Getino M."/>
            <person name="Pursley I."/>
            <person name="Horton D.L."/>
            <person name="Alikhan N.F."/>
            <person name="Baker D."/>
            <person name="Gharbi K."/>
            <person name="Hall N."/>
            <person name="Watson M."/>
            <person name="Adriaenssens E.M."/>
            <person name="Foster-Nyarko E."/>
            <person name="Jarju S."/>
            <person name="Secka A."/>
            <person name="Antonio M."/>
            <person name="Oren A."/>
            <person name="Chaudhuri R.R."/>
            <person name="La Ragione R."/>
            <person name="Hildebrand F."/>
            <person name="Pallen M.J."/>
        </authorList>
    </citation>
    <scope>NUCLEOTIDE SEQUENCE</scope>
    <source>
        <strain evidence="4">ChiHjej8B7-3636</strain>
    </source>
</reference>
<feature type="domain" description="D-alanyl-D-alanine carboxypeptidase-like core" evidence="2">
    <location>
        <begin position="311"/>
        <end position="439"/>
    </location>
</feature>
<dbReference type="InterPro" id="IPR058193">
    <property type="entry name" value="VanY/YodJ_core_dom"/>
</dbReference>
<dbReference type="GO" id="GO:0006508">
    <property type="term" value="P:proteolysis"/>
    <property type="evidence" value="ECO:0007669"/>
    <property type="project" value="InterPro"/>
</dbReference>
<evidence type="ECO:0000259" key="3">
    <source>
        <dbReference type="Pfam" id="PF18885"/>
    </source>
</evidence>
<dbReference type="SUPFAM" id="SSF55166">
    <property type="entry name" value="Hedgehog/DD-peptidase"/>
    <property type="match status" value="1"/>
</dbReference>
<dbReference type="PANTHER" id="PTHR34385">
    <property type="entry name" value="D-ALANYL-D-ALANINE CARBOXYPEPTIDASE"/>
    <property type="match status" value="1"/>
</dbReference>
<sequence>MTFAVTGGPAVGRGTGRASWIRRALSGIAAVIVLAALAVVVPHAGAVGAAEPAEAVADAGADPAASRPIYRFWGAGYGNAHFYTLDHAEAQNLHRTDGWWAYEGTDFRVWPLGANGCASGTDPVHRFWSPGFTSHFYTMDAAEADRVRHDDNWAYEGVRFCALSAPAHGAVEVHRFWSSEYNKHFYTANASEAQNLRSNDPDWSYEGVAMYAPASGADSPPVTGDPAARLGCQSPEMSAAVASHDAGKIMRLFGGAGVLRDAIANGRASCVPLRDPALPWVMVNKRYSVSPAGYVPPSLTVPSGSLVGGGLRGDAIGSYEQMQHDVSASGAGRIALTSGYRSYLTQEQIHRSQVSRLGLEQGERLAARPGHSEHQLGLAADVVACGASGCGSMYAFAGTAQERWVRENSWRYGWIVRYESGRTGTTGYNPEPWHLRYIGTDLARVYHDGGYRTLEDFFGLPAAPEYL</sequence>
<dbReference type="GO" id="GO:0004180">
    <property type="term" value="F:carboxypeptidase activity"/>
    <property type="evidence" value="ECO:0007669"/>
    <property type="project" value="UniProtKB-KW"/>
</dbReference>
<evidence type="ECO:0000313" key="5">
    <source>
        <dbReference type="Proteomes" id="UP000824220"/>
    </source>
</evidence>
<keyword evidence="4" id="KW-0121">Carboxypeptidase</keyword>